<evidence type="ECO:0000313" key="3">
    <source>
        <dbReference type="EMBL" id="CAF1557358.1"/>
    </source>
</evidence>
<evidence type="ECO:0000256" key="1">
    <source>
        <dbReference type="SAM" id="Phobius"/>
    </source>
</evidence>
<sequence length="205" mass="24107">MKNRLIISSVFLHLLLQLILTTISSIHWFLLLISFIVYTLILYKQYYYSKNPSLFCNHYISSIIFTAIHFIFVLSYNKILPWEIGLVILFLLLILHYSRRLGASIFRWDLVWLPLGHQQEYDANVSIVVIKFLVSSLLFFGYVCQLCLTTVCTPSMYFDWFLIVTDCRYTYSNLLSSYTFAGGILVLLSWTVVSFLHLIVHRFRS</sequence>
<evidence type="ECO:0000313" key="2">
    <source>
        <dbReference type="EMBL" id="CAF1114919.1"/>
    </source>
</evidence>
<dbReference type="OrthoDB" id="430659at2759"/>
<keyword evidence="1" id="KW-0472">Membrane</keyword>
<dbReference type="EMBL" id="CAJNOI010000136">
    <property type="protein sequence ID" value="CAF1114919.1"/>
    <property type="molecule type" value="Genomic_DNA"/>
</dbReference>
<evidence type="ECO:0000313" key="6">
    <source>
        <dbReference type="Proteomes" id="UP000663877"/>
    </source>
</evidence>
<name>A0A814Q3V5_9BILA</name>
<protein>
    <submittedName>
        <fullName evidence="2">Uncharacterized protein</fullName>
    </submittedName>
</protein>
<gene>
    <name evidence="2" type="ORF">BJG266_LOCUS22117</name>
    <name evidence="3" type="ORF">QVE165_LOCUS47596</name>
    <name evidence="4" type="ORF">QVE165_LOCUS47665</name>
</gene>
<dbReference type="EMBL" id="CAJNOM010000759">
    <property type="protein sequence ID" value="CAF1557358.1"/>
    <property type="molecule type" value="Genomic_DNA"/>
</dbReference>
<dbReference type="AlphaFoldDB" id="A0A814Q3V5"/>
<feature type="transmembrane region" description="Helical" evidence="1">
    <location>
        <begin position="27"/>
        <end position="43"/>
    </location>
</feature>
<dbReference type="Proteomes" id="UP000663877">
    <property type="component" value="Unassembled WGS sequence"/>
</dbReference>
<feature type="transmembrane region" description="Helical" evidence="1">
    <location>
        <begin position="178"/>
        <end position="200"/>
    </location>
</feature>
<evidence type="ECO:0000313" key="4">
    <source>
        <dbReference type="EMBL" id="CAF1558174.1"/>
    </source>
</evidence>
<evidence type="ECO:0000313" key="5">
    <source>
        <dbReference type="Proteomes" id="UP000663832"/>
    </source>
</evidence>
<dbReference type="EMBL" id="CAJNOM010000763">
    <property type="protein sequence ID" value="CAF1558174.1"/>
    <property type="molecule type" value="Genomic_DNA"/>
</dbReference>
<reference evidence="2" key="1">
    <citation type="submission" date="2021-02" db="EMBL/GenBank/DDBJ databases">
        <authorList>
            <person name="Nowell W R."/>
        </authorList>
    </citation>
    <scope>NUCLEOTIDE SEQUENCE</scope>
</reference>
<feature type="transmembrane region" description="Helical" evidence="1">
    <location>
        <begin position="79"/>
        <end position="97"/>
    </location>
</feature>
<keyword evidence="1" id="KW-0812">Transmembrane</keyword>
<accession>A0A814Q3V5</accession>
<feature type="transmembrane region" description="Helical" evidence="1">
    <location>
        <begin position="55"/>
        <end position="73"/>
    </location>
</feature>
<keyword evidence="5" id="KW-1185">Reference proteome</keyword>
<comment type="caution">
    <text evidence="2">The sequence shown here is derived from an EMBL/GenBank/DDBJ whole genome shotgun (WGS) entry which is preliminary data.</text>
</comment>
<organism evidence="2 6">
    <name type="scientific">Adineta steineri</name>
    <dbReference type="NCBI Taxonomy" id="433720"/>
    <lineage>
        <taxon>Eukaryota</taxon>
        <taxon>Metazoa</taxon>
        <taxon>Spiralia</taxon>
        <taxon>Gnathifera</taxon>
        <taxon>Rotifera</taxon>
        <taxon>Eurotatoria</taxon>
        <taxon>Bdelloidea</taxon>
        <taxon>Adinetida</taxon>
        <taxon>Adinetidae</taxon>
        <taxon>Adineta</taxon>
    </lineage>
</organism>
<feature type="transmembrane region" description="Helical" evidence="1">
    <location>
        <begin position="137"/>
        <end position="158"/>
    </location>
</feature>
<proteinExistence type="predicted"/>
<keyword evidence="1" id="KW-1133">Transmembrane helix</keyword>
<dbReference type="Proteomes" id="UP000663832">
    <property type="component" value="Unassembled WGS sequence"/>
</dbReference>